<accession>D2PSE3</accession>
<reference evidence="2 3" key="2">
    <citation type="journal article" date="2010" name="Stand. Genomic Sci.">
        <title>Complete genome sequence of Kribbella flavida type strain (IFO 14399).</title>
        <authorList>
            <person name="Pukall R."/>
            <person name="Lapidus A."/>
            <person name="Glavina Del Rio T."/>
            <person name="Copeland A."/>
            <person name="Tice H."/>
            <person name="Cheng J.-F."/>
            <person name="Lucas S."/>
            <person name="Chen F."/>
            <person name="Nolan M."/>
            <person name="LaButti K."/>
            <person name="Pati A."/>
            <person name="Ivanova N."/>
            <person name="Mavrommatis K."/>
            <person name="Mikhailova N."/>
            <person name="Pitluck S."/>
            <person name="Bruce D."/>
            <person name="Goodwin L."/>
            <person name="Land M."/>
            <person name="Hauser L."/>
            <person name="Chang Y.-J."/>
            <person name="Jeffries C.D."/>
            <person name="Chen A."/>
            <person name="Palaniappan K."/>
            <person name="Chain P."/>
            <person name="Rohde M."/>
            <person name="Goeker M."/>
            <person name="Bristow J."/>
            <person name="Eisen J.A."/>
            <person name="Markowitz V."/>
            <person name="Hugenholtz P."/>
            <person name="Kyrpides N.C."/>
            <person name="Klenk H.-P."/>
            <person name="Brettin T."/>
        </authorList>
    </citation>
    <scope>NUCLEOTIDE SEQUENCE [LARGE SCALE GENOMIC DNA]</scope>
    <source>
        <strain evidence="3">DSM 17836 / JCM 10339 / NBRC 14399</strain>
    </source>
</reference>
<feature type="chain" id="PRO_5039206652" evidence="1">
    <location>
        <begin position="34"/>
        <end position="183"/>
    </location>
</feature>
<reference evidence="3" key="1">
    <citation type="submission" date="2009-09" db="EMBL/GenBank/DDBJ databases">
        <title>The complete genome of Kribbella flavida DSM 17836.</title>
        <authorList>
            <consortium name="US DOE Joint Genome Institute (JGI-PGF)"/>
            <person name="Lucas S."/>
            <person name="Copeland A."/>
            <person name="Lapidus A."/>
            <person name="Glavina del Rio T."/>
            <person name="Dalin E."/>
            <person name="Tice H."/>
            <person name="Bruce D."/>
            <person name="Goodwin L."/>
            <person name="Pitluck S."/>
            <person name="Kyrpides N."/>
            <person name="Mavromatis K."/>
            <person name="Ivanova N."/>
            <person name="Saunders E."/>
            <person name="Brettin T."/>
            <person name="Detter J.C."/>
            <person name="Han C."/>
            <person name="Larimer F."/>
            <person name="Land M."/>
            <person name="Hauser L."/>
            <person name="Markowitz V."/>
            <person name="Cheng J.-F."/>
            <person name="Hugenholtz P."/>
            <person name="Woyke T."/>
            <person name="Wu D."/>
            <person name="Pukall R."/>
            <person name="Klenk H.-P."/>
            <person name="Eisen J.A."/>
        </authorList>
    </citation>
    <scope>NUCLEOTIDE SEQUENCE [LARGE SCALE GENOMIC DNA]</scope>
    <source>
        <strain evidence="3">DSM 17836 / JCM 10339 / NBRC 14399</strain>
    </source>
</reference>
<dbReference type="KEGG" id="kfl:Kfla_4032"/>
<name>D2PSE3_KRIFD</name>
<keyword evidence="1" id="KW-0732">Signal</keyword>
<gene>
    <name evidence="2" type="ordered locus">Kfla_4032</name>
</gene>
<dbReference type="Gene3D" id="2.60.20.10">
    <property type="entry name" value="Crystallins"/>
    <property type="match status" value="1"/>
</dbReference>
<proteinExistence type="predicted"/>
<dbReference type="STRING" id="479435.Kfla_4032"/>
<evidence type="ECO:0000313" key="3">
    <source>
        <dbReference type="Proteomes" id="UP000007967"/>
    </source>
</evidence>
<organism evidence="2 3">
    <name type="scientific">Kribbella flavida (strain DSM 17836 / JCM 10339 / NBRC 14399)</name>
    <dbReference type="NCBI Taxonomy" id="479435"/>
    <lineage>
        <taxon>Bacteria</taxon>
        <taxon>Bacillati</taxon>
        <taxon>Actinomycetota</taxon>
        <taxon>Actinomycetes</taxon>
        <taxon>Propionibacteriales</taxon>
        <taxon>Kribbellaceae</taxon>
        <taxon>Kribbella</taxon>
    </lineage>
</organism>
<dbReference type="HOGENOM" id="CLU_1473371_0_0_11"/>
<keyword evidence="3" id="KW-1185">Reference proteome</keyword>
<evidence type="ECO:0000256" key="1">
    <source>
        <dbReference type="SAM" id="SignalP"/>
    </source>
</evidence>
<evidence type="ECO:0000313" key="2">
    <source>
        <dbReference type="EMBL" id="ADB33081.1"/>
    </source>
</evidence>
<sequence length="183" mass="19787">MNARNRAARTRRLPATIASALLVTATLTGGATAAGAHEGKQAGRFCVVEVGKSVDGGFSPVKSQTCSDDPASSVFRAAAAPDVLLMEWFWNAYNNPPKITRIIVSASDGPCDSSGYRLRPNLIWDNEISGFNAYSQCHRVTLYDGYSSNGDSAYWFDGTHDGPKVGYVGAHMNDRTSSIWIRY</sequence>
<dbReference type="AlphaFoldDB" id="D2PSE3"/>
<dbReference type="EMBL" id="CP001736">
    <property type="protein sequence ID" value="ADB33081.1"/>
    <property type="molecule type" value="Genomic_DNA"/>
</dbReference>
<protein>
    <submittedName>
        <fullName evidence="2">Uncharacterized protein</fullName>
    </submittedName>
</protein>
<dbReference type="Proteomes" id="UP000007967">
    <property type="component" value="Chromosome"/>
</dbReference>
<dbReference type="OrthoDB" id="4223114at2"/>
<feature type="signal peptide" evidence="1">
    <location>
        <begin position="1"/>
        <end position="33"/>
    </location>
</feature>
<dbReference type="RefSeq" id="WP_012921637.1">
    <property type="nucleotide sequence ID" value="NC_013729.1"/>
</dbReference>